<reference evidence="3 4" key="1">
    <citation type="submission" date="2019-07" db="EMBL/GenBank/DDBJ databases">
        <authorList>
            <person name="Kim J."/>
        </authorList>
    </citation>
    <scope>NUCLEOTIDE SEQUENCE [LARGE SCALE GENOMIC DNA]</scope>
    <source>
        <strain evidence="3 4">G13</strain>
    </source>
</reference>
<dbReference type="AlphaFoldDB" id="A0A559JB35"/>
<evidence type="ECO:0000313" key="4">
    <source>
        <dbReference type="Proteomes" id="UP000316330"/>
    </source>
</evidence>
<feature type="coiled-coil region" evidence="1">
    <location>
        <begin position="479"/>
        <end position="513"/>
    </location>
</feature>
<keyword evidence="1" id="KW-0175">Coiled coil</keyword>
<dbReference type="InterPro" id="IPR001296">
    <property type="entry name" value="Glyco_trans_1"/>
</dbReference>
<evidence type="ECO:0000313" key="3">
    <source>
        <dbReference type="EMBL" id="TVX97073.1"/>
    </source>
</evidence>
<accession>A0A559JB35</accession>
<organism evidence="3 4">
    <name type="scientific">Cohnella terricola</name>
    <dbReference type="NCBI Taxonomy" id="1289167"/>
    <lineage>
        <taxon>Bacteria</taxon>
        <taxon>Bacillati</taxon>
        <taxon>Bacillota</taxon>
        <taxon>Bacilli</taxon>
        <taxon>Bacillales</taxon>
        <taxon>Paenibacillaceae</taxon>
        <taxon>Cohnella</taxon>
    </lineage>
</organism>
<evidence type="ECO:0000259" key="2">
    <source>
        <dbReference type="Pfam" id="PF00534"/>
    </source>
</evidence>
<dbReference type="PANTHER" id="PTHR46401:SF8">
    <property type="entry name" value="BLL6006 PROTEIN"/>
    <property type="match status" value="1"/>
</dbReference>
<evidence type="ECO:0000256" key="1">
    <source>
        <dbReference type="SAM" id="Coils"/>
    </source>
</evidence>
<keyword evidence="4" id="KW-1185">Reference proteome</keyword>
<name>A0A559JB35_9BACL</name>
<dbReference type="Proteomes" id="UP000316330">
    <property type="component" value="Unassembled WGS sequence"/>
</dbReference>
<keyword evidence="3" id="KW-0808">Transferase</keyword>
<dbReference type="PANTHER" id="PTHR46401">
    <property type="entry name" value="GLYCOSYLTRANSFERASE WBBK-RELATED"/>
    <property type="match status" value="1"/>
</dbReference>
<comment type="caution">
    <text evidence="3">The sequence shown here is derived from an EMBL/GenBank/DDBJ whole genome shotgun (WGS) entry which is preliminary data.</text>
</comment>
<proteinExistence type="predicted"/>
<dbReference type="OrthoDB" id="9801609at2"/>
<sequence length="527" mass="61503">MRGGDIMIPNIRVGIPIIGGTWWMGGVSYIELLVRAVSSLKKEVRPDLYLIVYDHNLKDLSLHETLVPLVSGIIYIGENYSEMKKYISHDVIHFRSHNKLFTFIDFYFPVNTDLLPRKNAGTWIPDFQHFYLPEFFSQSDLEWRHSRFQKLAEQSHLIIFSSEDARSDFRKFFPNSKATTEVLHFYAMPQDSWYESDPKEVREKYGIPERFIICSNQFWVHKNHKKLFEAFSKIDQTETEIALVCTGSTEDYRSAEYYQELQEYIQKLGLSSVVYLLGMIPRDEQIQLMRGSLFVVQPSLFEGWSTVVEDSRALGKDILLSDLIVNIEQAPEHGVFFKRNDSNDLAEKMEKLIRRTEPGPNASKEAEARTKAKENVLLYAKKFCNIVNISLEAKSKYYEAWLKESDEVIETQEETIYHLESKLKESELDRQARLEVINDLQKHLAESELDRQARLEVINDLQKHLAESELDRQARLGVINQLKSQLLDSEADREATEKLLTELSDKLKEYEINTANKLWLLKRIIKI</sequence>
<dbReference type="SUPFAM" id="SSF53756">
    <property type="entry name" value="UDP-Glycosyltransferase/glycogen phosphorylase"/>
    <property type="match status" value="1"/>
</dbReference>
<dbReference type="Pfam" id="PF00534">
    <property type="entry name" value="Glycos_transf_1"/>
    <property type="match status" value="1"/>
</dbReference>
<gene>
    <name evidence="3" type="ORF">FPZ45_19120</name>
</gene>
<dbReference type="CDD" id="cd03809">
    <property type="entry name" value="GT4_MtfB-like"/>
    <property type="match status" value="1"/>
</dbReference>
<protein>
    <submittedName>
        <fullName evidence="3">Glycosyltransferase</fullName>
    </submittedName>
</protein>
<dbReference type="EMBL" id="VNJJ01000013">
    <property type="protein sequence ID" value="TVX97073.1"/>
    <property type="molecule type" value="Genomic_DNA"/>
</dbReference>
<feature type="domain" description="Glycosyl transferase family 1" evidence="2">
    <location>
        <begin position="200"/>
        <end position="364"/>
    </location>
</feature>
<dbReference type="Gene3D" id="3.40.50.2000">
    <property type="entry name" value="Glycogen Phosphorylase B"/>
    <property type="match status" value="2"/>
</dbReference>
<dbReference type="GO" id="GO:0016757">
    <property type="term" value="F:glycosyltransferase activity"/>
    <property type="evidence" value="ECO:0007669"/>
    <property type="project" value="InterPro"/>
</dbReference>